<feature type="region of interest" description="Disordered" evidence="1">
    <location>
        <begin position="165"/>
        <end position="285"/>
    </location>
</feature>
<feature type="region of interest" description="Disordered" evidence="1">
    <location>
        <begin position="1"/>
        <end position="151"/>
    </location>
</feature>
<sequence>MMETATLQPPKSGRSRFSKALPAPPPSFPDFSGQSPSLSQLHTQFQYQAQSPPPTAPSLSSPKQLPLPPPKELLIGRQVETAMGTATATATTATEPWDLPLPPVPTKTERLPPPMTMPKRRPVAAVSTPSSASTLAPELGPVPGLGSPILELSPAASFSSLFSAYSNHSSDTTPRSSANSANDIRGTKDSSLIVGREPRPSPTLPSGPYVRERGGSEKPATDFEALPPPPPMKDPQLGPQRPQTPPKPVQSPTADQPTSSLTNSPPQQGQLWRRRSLKNDKNKSLTVPELKLIISHGSTVASTAASPPASSQNLTQNATTHSQSHNQQYQPKDQIESSAPRAIARVPLPRSTNATLPGRNIRPVAARKPVSPREEENMGQQPSSLSDKVMKGRSPVNEMPGANGYGASQGVSIPADSITPSPSAARLPTPKDETNNVRSYAETTVTPASPASPVSSPKQSSVSSFLSSFKSAKNSNAGTTPLMPEATSLAPPTRPPKGGLPSSPAVNRGRAPSLAQQPPRASPVTQDGQRAPPTAPDRRDQSAGPVRLPMPKQREQETRRNYTEEYKTVSETGSVESDQTVRNTPQDAVGSINAIALSPPPVIAESEKESTDNPGAALFPRNWYTALPADMIMDAPPLAERHFKCLTNHRYMTVNRQKYNPIACRMCGHKDRNAECFICSACHLNICGGCSGNLRRYKGNLEQTMKYLKERKPMAGTDDRTATMTQPEFSRDGERGRGFCRLVLSSDGWMGRDGCNVKIACLIEKKTGKRTTAEKNMVRLGLGLACLRGV</sequence>
<feature type="compositionally biased region" description="Basic and acidic residues" evidence="1">
    <location>
        <begin position="210"/>
        <end position="221"/>
    </location>
</feature>
<organism evidence="2 3">
    <name type="scientific">Bombardia bombarda</name>
    <dbReference type="NCBI Taxonomy" id="252184"/>
    <lineage>
        <taxon>Eukaryota</taxon>
        <taxon>Fungi</taxon>
        <taxon>Dikarya</taxon>
        <taxon>Ascomycota</taxon>
        <taxon>Pezizomycotina</taxon>
        <taxon>Sordariomycetes</taxon>
        <taxon>Sordariomycetidae</taxon>
        <taxon>Sordariales</taxon>
        <taxon>Lasiosphaeriaceae</taxon>
        <taxon>Bombardia</taxon>
    </lineage>
</organism>
<feature type="compositionally biased region" description="Low complexity" evidence="1">
    <location>
        <begin position="447"/>
        <end position="477"/>
    </location>
</feature>
<reference evidence="2" key="1">
    <citation type="submission" date="2023-06" db="EMBL/GenBank/DDBJ databases">
        <title>Genome-scale phylogeny and comparative genomics of the fungal order Sordariales.</title>
        <authorList>
            <consortium name="Lawrence Berkeley National Laboratory"/>
            <person name="Hensen N."/>
            <person name="Bonometti L."/>
            <person name="Westerberg I."/>
            <person name="Brannstrom I.O."/>
            <person name="Guillou S."/>
            <person name="Cros-Aarteil S."/>
            <person name="Calhoun S."/>
            <person name="Haridas S."/>
            <person name="Kuo A."/>
            <person name="Mondo S."/>
            <person name="Pangilinan J."/>
            <person name="Riley R."/>
            <person name="LaButti K."/>
            <person name="Andreopoulos B."/>
            <person name="Lipzen A."/>
            <person name="Chen C."/>
            <person name="Yanf M."/>
            <person name="Daum C."/>
            <person name="Ng V."/>
            <person name="Clum A."/>
            <person name="Steindorff A."/>
            <person name="Ohm R."/>
            <person name="Martin F."/>
            <person name="Silar P."/>
            <person name="Natvig D."/>
            <person name="Lalanne C."/>
            <person name="Gautier V."/>
            <person name="Ament-velasquez S.L."/>
            <person name="Kruys A."/>
            <person name="Hutchinson M.I."/>
            <person name="Powell A.J."/>
            <person name="Barry K."/>
            <person name="Miller A.N."/>
            <person name="Grigoriev I.V."/>
            <person name="Debuchy R."/>
            <person name="Gladieux P."/>
            <person name="Thoren M.H."/>
            <person name="Johannesson H."/>
        </authorList>
    </citation>
    <scope>NUCLEOTIDE SEQUENCE</scope>
    <source>
        <strain evidence="2">SMH3391-2</strain>
    </source>
</reference>
<feature type="compositionally biased region" description="Polar residues" evidence="1">
    <location>
        <begin position="436"/>
        <end position="446"/>
    </location>
</feature>
<comment type="caution">
    <text evidence="2">The sequence shown here is derived from an EMBL/GenBank/DDBJ whole genome shotgun (WGS) entry which is preliminary data.</text>
</comment>
<gene>
    <name evidence="2" type="ORF">B0T17DRAFT_508629</name>
</gene>
<evidence type="ECO:0000313" key="2">
    <source>
        <dbReference type="EMBL" id="KAK0621260.1"/>
    </source>
</evidence>
<feature type="compositionally biased region" description="Polar residues" evidence="1">
    <location>
        <begin position="32"/>
        <end position="50"/>
    </location>
</feature>
<feature type="compositionally biased region" description="Low complexity" evidence="1">
    <location>
        <begin position="298"/>
        <end position="311"/>
    </location>
</feature>
<proteinExistence type="predicted"/>
<feature type="compositionally biased region" description="Polar residues" evidence="1">
    <location>
        <begin position="312"/>
        <end position="331"/>
    </location>
</feature>
<name>A0AA40C186_9PEZI</name>
<feature type="compositionally biased region" description="Polar residues" evidence="1">
    <location>
        <begin position="171"/>
        <end position="182"/>
    </location>
</feature>
<protein>
    <submittedName>
        <fullName evidence="2">Uncharacterized protein</fullName>
    </submittedName>
</protein>
<dbReference type="EMBL" id="JAULSR010000004">
    <property type="protein sequence ID" value="KAK0621260.1"/>
    <property type="molecule type" value="Genomic_DNA"/>
</dbReference>
<evidence type="ECO:0000256" key="1">
    <source>
        <dbReference type="SAM" id="MobiDB-lite"/>
    </source>
</evidence>
<accession>A0AA40C186</accession>
<feature type="compositionally biased region" description="Low complexity" evidence="1">
    <location>
        <begin position="81"/>
        <end position="94"/>
    </location>
</feature>
<dbReference type="Proteomes" id="UP001174934">
    <property type="component" value="Unassembled WGS sequence"/>
</dbReference>
<feature type="compositionally biased region" description="Polar residues" evidence="1">
    <location>
        <begin position="569"/>
        <end position="582"/>
    </location>
</feature>
<feature type="compositionally biased region" description="Polar residues" evidence="1">
    <location>
        <begin position="250"/>
        <end position="270"/>
    </location>
</feature>
<feature type="compositionally biased region" description="Low complexity" evidence="1">
    <location>
        <begin position="123"/>
        <end position="137"/>
    </location>
</feature>
<feature type="region of interest" description="Disordered" evidence="1">
    <location>
        <begin position="298"/>
        <end position="582"/>
    </location>
</feature>
<feature type="compositionally biased region" description="Basic and acidic residues" evidence="1">
    <location>
        <begin position="552"/>
        <end position="568"/>
    </location>
</feature>
<evidence type="ECO:0000313" key="3">
    <source>
        <dbReference type="Proteomes" id="UP001174934"/>
    </source>
</evidence>
<keyword evidence="3" id="KW-1185">Reference proteome</keyword>
<dbReference type="AlphaFoldDB" id="A0AA40C186"/>
<feature type="compositionally biased region" description="Pro residues" evidence="1">
    <location>
        <begin position="99"/>
        <end position="116"/>
    </location>
</feature>